<gene>
    <name evidence="11" type="ORF">C1876_15860</name>
    <name evidence="12" type="ORF">DMP09_15535</name>
</gene>
<name>A0A3N0IUP3_9ACTN</name>
<evidence type="ECO:0000259" key="9">
    <source>
        <dbReference type="PROSITE" id="PS50157"/>
    </source>
</evidence>
<dbReference type="GO" id="GO:0051537">
    <property type="term" value="F:2 iron, 2 sulfur cluster binding"/>
    <property type="evidence" value="ECO:0007669"/>
    <property type="project" value="UniProtKB-KW"/>
</dbReference>
<dbReference type="GO" id="GO:0046872">
    <property type="term" value="F:metal ion binding"/>
    <property type="evidence" value="ECO:0007669"/>
    <property type="project" value="UniProtKB-KW"/>
</dbReference>
<proteinExistence type="inferred from homology"/>
<evidence type="ECO:0000313" key="12">
    <source>
        <dbReference type="EMBL" id="RNM40170.1"/>
    </source>
</evidence>
<dbReference type="PROSITE" id="PS50157">
    <property type="entry name" value="ZINC_FINGER_C2H2_2"/>
    <property type="match status" value="1"/>
</dbReference>
<keyword evidence="4" id="KW-0479">Metal-binding</keyword>
<dbReference type="PROSITE" id="PS00197">
    <property type="entry name" value="2FE2S_FER_1"/>
    <property type="match status" value="1"/>
</dbReference>
<dbReference type="Proteomes" id="UP000253817">
    <property type="component" value="Unassembled WGS sequence"/>
</dbReference>
<evidence type="ECO:0000313" key="14">
    <source>
        <dbReference type="Proteomes" id="UP000270112"/>
    </source>
</evidence>
<keyword evidence="5" id="KW-0560">Oxidoreductase</keyword>
<dbReference type="SUPFAM" id="SSF54292">
    <property type="entry name" value="2Fe-2S ferredoxin-like"/>
    <property type="match status" value="1"/>
</dbReference>
<dbReference type="EMBL" id="QICC01000101">
    <property type="protein sequence ID" value="RNM40170.1"/>
    <property type="molecule type" value="Genomic_DNA"/>
</dbReference>
<comment type="cofactor">
    <cofactor evidence="8">
        <name>[2Fe-2S] cluster</name>
        <dbReference type="ChEBI" id="CHEBI:190135"/>
    </cofactor>
</comment>
<dbReference type="Gene3D" id="3.10.20.30">
    <property type="match status" value="1"/>
</dbReference>
<feature type="domain" description="2Fe-2S ferredoxin-type" evidence="10">
    <location>
        <begin position="185"/>
        <end position="262"/>
    </location>
</feature>
<dbReference type="InterPro" id="IPR002888">
    <property type="entry name" value="2Fe-2S-bd"/>
</dbReference>
<dbReference type="InterPro" id="IPR025192">
    <property type="entry name" value="Succ_DH/fum_Rdtase_N"/>
</dbReference>
<dbReference type="InterPro" id="IPR036010">
    <property type="entry name" value="2Fe-2S_ferredoxin-like_sf"/>
</dbReference>
<organism evidence="12 14">
    <name type="scientific">Eggerthella sinensis</name>
    <dbReference type="NCBI Taxonomy" id="242230"/>
    <lineage>
        <taxon>Bacteria</taxon>
        <taxon>Bacillati</taxon>
        <taxon>Actinomycetota</taxon>
        <taxon>Coriobacteriia</taxon>
        <taxon>Eggerthellales</taxon>
        <taxon>Eggerthellaceae</taxon>
        <taxon>Eggerthella</taxon>
    </lineage>
</organism>
<evidence type="ECO:0000256" key="3">
    <source>
        <dbReference type="ARBA" id="ARBA00022714"/>
    </source>
</evidence>
<evidence type="ECO:0000256" key="6">
    <source>
        <dbReference type="ARBA" id="ARBA00023004"/>
    </source>
</evidence>
<accession>A0A3N0IUP3</accession>
<evidence type="ECO:0000256" key="7">
    <source>
        <dbReference type="ARBA" id="ARBA00023014"/>
    </source>
</evidence>
<dbReference type="InterPro" id="IPR006058">
    <property type="entry name" value="2Fe2S_fd_BS"/>
</dbReference>
<dbReference type="PROSITE" id="PS51085">
    <property type="entry name" value="2FE2S_FER_2"/>
    <property type="match status" value="1"/>
</dbReference>
<dbReference type="EMBL" id="PPTT01000038">
    <property type="protein sequence ID" value="RDB65431.1"/>
    <property type="molecule type" value="Genomic_DNA"/>
</dbReference>
<dbReference type="SMART" id="SM00355">
    <property type="entry name" value="ZnF_C2H2"/>
    <property type="match status" value="1"/>
</dbReference>
<dbReference type="InterPro" id="IPR013087">
    <property type="entry name" value="Znf_C2H2_type"/>
</dbReference>
<evidence type="ECO:0000256" key="2">
    <source>
        <dbReference type="ARBA" id="ARBA00009433"/>
    </source>
</evidence>
<evidence type="ECO:0000256" key="8">
    <source>
        <dbReference type="ARBA" id="ARBA00034078"/>
    </source>
</evidence>
<protein>
    <recommendedName>
        <fullName evidence="15">(2Fe-2S)-binding protein</fullName>
    </recommendedName>
</protein>
<evidence type="ECO:0000313" key="13">
    <source>
        <dbReference type="Proteomes" id="UP000253817"/>
    </source>
</evidence>
<evidence type="ECO:0008006" key="15">
    <source>
        <dbReference type="Google" id="ProtNLM"/>
    </source>
</evidence>
<keyword evidence="6" id="KW-0408">Iron</keyword>
<evidence type="ECO:0000313" key="11">
    <source>
        <dbReference type="EMBL" id="RDB65431.1"/>
    </source>
</evidence>
<dbReference type="AlphaFoldDB" id="A0A3N0IUP3"/>
<dbReference type="GO" id="GO:0009055">
    <property type="term" value="F:electron transfer activity"/>
    <property type="evidence" value="ECO:0007669"/>
    <property type="project" value="InterPro"/>
</dbReference>
<keyword evidence="13" id="KW-1185">Reference proteome</keyword>
<keyword evidence="3" id="KW-0001">2Fe-2S</keyword>
<evidence type="ECO:0000256" key="4">
    <source>
        <dbReference type="ARBA" id="ARBA00022723"/>
    </source>
</evidence>
<dbReference type="PANTHER" id="PTHR44379:SF5">
    <property type="entry name" value="OXIDOREDUCTASE WITH IRON-SULFUR SUBUNIT"/>
    <property type="match status" value="1"/>
</dbReference>
<sequence>MCLSLWGLSLMRLSLLRGGNAFEPESAIRRARGGGGAPSCFPEQPLACLQDSPIYPGFLPLRVMAPTPVFPVPFSAEENRVQEGRRRARARWRLDEGNDRRRRGAMAQDVSRRDFLKVGGFAGFAAGAAGLGIGSILGAPAEAHAETITVTDFVYTCPLCGQKTTDYDALVKHFEETHPQAAVPACAALSINGVDLKVQVEPHWTLRETLLKAVGLTGNAKQMCDRGACGSCTVLIDGVPALSCTTLAVECEGKQIETSEGIAADERWRPLVEAYAKHDAAQCGYCTPGQFTVAKYIIEKYGNPTDEQIRAELAGNICRCGTYSRHVQAIQEAAGAIKGGN</sequence>
<keyword evidence="7" id="KW-0411">Iron-sulfur</keyword>
<dbReference type="Pfam" id="PF01799">
    <property type="entry name" value="Fer2_2"/>
    <property type="match status" value="1"/>
</dbReference>
<dbReference type="SUPFAM" id="SSF47741">
    <property type="entry name" value="CO dehydrogenase ISP C-domain like"/>
    <property type="match status" value="1"/>
</dbReference>
<evidence type="ECO:0000259" key="10">
    <source>
        <dbReference type="PROSITE" id="PS51085"/>
    </source>
</evidence>
<dbReference type="InterPro" id="IPR051452">
    <property type="entry name" value="Diverse_Oxidoreductases"/>
</dbReference>
<dbReference type="InterPro" id="IPR036884">
    <property type="entry name" value="2Fe-2S-bd_dom_sf"/>
</dbReference>
<dbReference type="Gene3D" id="1.10.150.120">
    <property type="entry name" value="[2Fe-2S]-binding domain"/>
    <property type="match status" value="1"/>
</dbReference>
<dbReference type="InterPro" id="IPR001041">
    <property type="entry name" value="2Fe-2S_ferredoxin-type"/>
</dbReference>
<evidence type="ECO:0000256" key="1">
    <source>
        <dbReference type="ARBA" id="ARBA00001927"/>
    </source>
</evidence>
<comment type="cofactor">
    <cofactor evidence="1">
        <name>[3Fe-4S] cluster</name>
        <dbReference type="ChEBI" id="CHEBI:21137"/>
    </cofactor>
</comment>
<dbReference type="Proteomes" id="UP000270112">
    <property type="component" value="Unassembled WGS sequence"/>
</dbReference>
<dbReference type="InterPro" id="IPR012675">
    <property type="entry name" value="Beta-grasp_dom_sf"/>
</dbReference>
<dbReference type="Pfam" id="PF13085">
    <property type="entry name" value="Fer2_3"/>
    <property type="match status" value="1"/>
</dbReference>
<comment type="similarity">
    <text evidence="2">Belongs to the succinate dehydrogenase/fumarate reductase iron-sulfur protein family.</text>
</comment>
<dbReference type="PANTHER" id="PTHR44379">
    <property type="entry name" value="OXIDOREDUCTASE WITH IRON-SULFUR SUBUNIT"/>
    <property type="match status" value="1"/>
</dbReference>
<dbReference type="GO" id="GO:0016491">
    <property type="term" value="F:oxidoreductase activity"/>
    <property type="evidence" value="ECO:0007669"/>
    <property type="project" value="UniProtKB-KW"/>
</dbReference>
<reference evidence="14" key="2">
    <citation type="submission" date="2018-05" db="EMBL/GenBank/DDBJ databases">
        <title>Genome Sequencing of selected type strains of the family Eggerthellaceae.</title>
        <authorList>
            <person name="Danylec N."/>
            <person name="Stoll D.A."/>
            <person name="Doetsch A."/>
            <person name="Huch M."/>
        </authorList>
    </citation>
    <scope>NUCLEOTIDE SEQUENCE [LARGE SCALE GENOMIC DNA]</scope>
    <source>
        <strain evidence="14">DSM 16107</strain>
    </source>
</reference>
<comment type="caution">
    <text evidence="12">The sequence shown here is derived from an EMBL/GenBank/DDBJ whole genome shotgun (WGS) entry which is preliminary data.</text>
</comment>
<reference evidence="12" key="3">
    <citation type="journal article" date="2019" name="Microbiol. Resour. Announc.">
        <title>Draft Genome Sequences of Type Strains of Gordonibacter faecihominis, Paraeggerthella hongkongensis, Parvibacter caecicola,Slackia equolifaciens, Slackia faecicanis, and Slackia isoflavoniconvertens.</title>
        <authorList>
            <person name="Danylec N."/>
            <person name="Stoll D.A."/>
            <person name="Dotsch A."/>
            <person name="Huch M."/>
        </authorList>
    </citation>
    <scope>NUCLEOTIDE SEQUENCE</scope>
    <source>
        <strain evidence="12">DSM 16107</strain>
    </source>
</reference>
<evidence type="ECO:0000256" key="5">
    <source>
        <dbReference type="ARBA" id="ARBA00023002"/>
    </source>
</evidence>
<feature type="domain" description="C2H2-type" evidence="9">
    <location>
        <begin position="155"/>
        <end position="178"/>
    </location>
</feature>
<reference evidence="11 13" key="1">
    <citation type="journal article" date="2018" name="Elife">
        <title>Discovery and characterization of a prevalent human gut bacterial enzyme sufficient for the inactivation of a family of plant toxins.</title>
        <authorList>
            <person name="Koppel N."/>
            <person name="Bisanz J.E."/>
            <person name="Pandelia M.E."/>
            <person name="Turnbaugh P.J."/>
            <person name="Balskus E.P."/>
        </authorList>
    </citation>
    <scope>NUCLEOTIDE SEQUENCE [LARGE SCALE GENOMIC DNA]</scope>
    <source>
        <strain evidence="11 13">DSM 16107</strain>
    </source>
</reference>